<comment type="subcellular location">
    <subcellularLocation>
        <location evidence="1">Nucleus</location>
        <location evidence="1">Nuclear pore complex</location>
    </subcellularLocation>
</comment>
<keyword evidence="7" id="KW-0539">Nucleus</keyword>
<name>A0AAD9I5P9_9PEZI</name>
<sequence length="433" mass="44152">MASPFARSASGPSGLSINTGTANLFGSSTTAPNNNQPQAAGVLFGASAQTPQGQPAQSGALFGGGSLSNNLAQKTGGLFGNTQSAAATSQAQTTAGLFGSAAAPAQSQTAGGGLTTQGGGGLFGGALGAQSQQQQQQSQGTGALGGSMFGSQFGGAQPSAAGPSQNVLGQPALGAGFKLGQANGQQTVVPGVRIDVSNIRGTTRYNDLQEDLQKQIAEYDAGLQKFIKDKEAVDSFMPKHGELLAQIPHDVNFVTRKSDGAQHALASDVAAVNALRDLVKADAESAKLSFKAVDNLKLPSQYHQAGLWSTARPQSNGAGANGAAAAADAETSSDLISLFSRTAEEMEQTMRLYSQNLAEIESHLHGVQANLHGQMQRAAAQTKTGAHPGGADEKLAELAAFLREFEEGIFRAATQVGAAREGMTELQLGEFHG</sequence>
<reference evidence="9" key="1">
    <citation type="journal article" date="2023" name="Mol. Plant Microbe Interact.">
        <title>Elucidating the Obligate Nature and Biological Capacity of an Invasive Fungal Corn Pathogen.</title>
        <authorList>
            <person name="MacCready J.S."/>
            <person name="Roggenkamp E.M."/>
            <person name="Gdanetz K."/>
            <person name="Chilvers M.I."/>
        </authorList>
    </citation>
    <scope>NUCLEOTIDE SEQUENCE</scope>
    <source>
        <strain evidence="9">PM02</strain>
    </source>
</reference>
<evidence type="ECO:0000313" key="10">
    <source>
        <dbReference type="Proteomes" id="UP001217918"/>
    </source>
</evidence>
<accession>A0AAD9I5P9</accession>
<dbReference type="GO" id="GO:0017056">
    <property type="term" value="F:structural constituent of nuclear pore"/>
    <property type="evidence" value="ECO:0007669"/>
    <property type="project" value="InterPro"/>
</dbReference>
<keyword evidence="10" id="KW-1185">Reference proteome</keyword>
<organism evidence="9 10">
    <name type="scientific">Phyllachora maydis</name>
    <dbReference type="NCBI Taxonomy" id="1825666"/>
    <lineage>
        <taxon>Eukaryota</taxon>
        <taxon>Fungi</taxon>
        <taxon>Dikarya</taxon>
        <taxon>Ascomycota</taxon>
        <taxon>Pezizomycotina</taxon>
        <taxon>Sordariomycetes</taxon>
        <taxon>Sordariomycetidae</taxon>
        <taxon>Phyllachorales</taxon>
        <taxon>Phyllachoraceae</taxon>
        <taxon>Phyllachora</taxon>
    </lineage>
</organism>
<keyword evidence="5" id="KW-0811">Translocation</keyword>
<gene>
    <name evidence="9" type="ORF">P8C59_005518</name>
</gene>
<dbReference type="Pfam" id="PF21121">
    <property type="entry name" value="Nup49_C"/>
    <property type="match status" value="1"/>
</dbReference>
<proteinExistence type="predicted"/>
<evidence type="ECO:0000256" key="8">
    <source>
        <dbReference type="SAM" id="MobiDB-lite"/>
    </source>
</evidence>
<evidence type="ECO:0000256" key="2">
    <source>
        <dbReference type="ARBA" id="ARBA00022448"/>
    </source>
</evidence>
<evidence type="ECO:0000256" key="7">
    <source>
        <dbReference type="ARBA" id="ARBA00023242"/>
    </source>
</evidence>
<evidence type="ECO:0000256" key="5">
    <source>
        <dbReference type="ARBA" id="ARBA00023010"/>
    </source>
</evidence>
<dbReference type="PANTHER" id="PTHR13437">
    <property type="entry name" value="NUCLEOPORIN P58/P45 NUCLEOPORIN-LIKE PROTEIN 1"/>
    <property type="match status" value="1"/>
</dbReference>
<evidence type="ECO:0000256" key="6">
    <source>
        <dbReference type="ARBA" id="ARBA00023132"/>
    </source>
</evidence>
<dbReference type="AlphaFoldDB" id="A0AAD9I5P9"/>
<keyword evidence="6" id="KW-0906">Nuclear pore complex</keyword>
<dbReference type="EMBL" id="JAQQPM010000004">
    <property type="protein sequence ID" value="KAK2071065.1"/>
    <property type="molecule type" value="Genomic_DNA"/>
</dbReference>
<keyword evidence="3" id="KW-0509">mRNA transport</keyword>
<dbReference type="GO" id="GO:0015031">
    <property type="term" value="P:protein transport"/>
    <property type="evidence" value="ECO:0007669"/>
    <property type="project" value="UniProtKB-KW"/>
</dbReference>
<dbReference type="GO" id="GO:0005643">
    <property type="term" value="C:nuclear pore"/>
    <property type="evidence" value="ECO:0007669"/>
    <property type="project" value="UniProtKB-SubCell"/>
</dbReference>
<feature type="region of interest" description="Disordered" evidence="8">
    <location>
        <begin position="125"/>
        <end position="167"/>
    </location>
</feature>
<evidence type="ECO:0000256" key="3">
    <source>
        <dbReference type="ARBA" id="ARBA00022816"/>
    </source>
</evidence>
<comment type="caution">
    <text evidence="9">The sequence shown here is derived from an EMBL/GenBank/DDBJ whole genome shotgun (WGS) entry which is preliminary data.</text>
</comment>
<dbReference type="PANTHER" id="PTHR13437:SF2">
    <property type="entry name" value="NUCLEOPORIN P58_P45"/>
    <property type="match status" value="1"/>
</dbReference>
<feature type="compositionally biased region" description="Polar residues" evidence="8">
    <location>
        <begin position="10"/>
        <end position="38"/>
    </location>
</feature>
<dbReference type="Proteomes" id="UP001217918">
    <property type="component" value="Unassembled WGS sequence"/>
</dbReference>
<feature type="region of interest" description="Disordered" evidence="8">
    <location>
        <begin position="1"/>
        <end position="39"/>
    </location>
</feature>
<evidence type="ECO:0008006" key="11">
    <source>
        <dbReference type="Google" id="ProtNLM"/>
    </source>
</evidence>
<evidence type="ECO:0000256" key="4">
    <source>
        <dbReference type="ARBA" id="ARBA00022927"/>
    </source>
</evidence>
<feature type="compositionally biased region" description="Low complexity" evidence="8">
    <location>
        <begin position="128"/>
        <end position="141"/>
    </location>
</feature>
<keyword evidence="4" id="KW-0653">Protein transport</keyword>
<protein>
    <recommendedName>
        <fullName evidence="11">Nucleoporin NUP49/NSP49</fullName>
    </recommendedName>
</protein>
<dbReference type="GO" id="GO:0008139">
    <property type="term" value="F:nuclear localization sequence binding"/>
    <property type="evidence" value="ECO:0007669"/>
    <property type="project" value="InterPro"/>
</dbReference>
<evidence type="ECO:0000256" key="1">
    <source>
        <dbReference type="ARBA" id="ARBA00004567"/>
    </source>
</evidence>
<evidence type="ECO:0000313" key="9">
    <source>
        <dbReference type="EMBL" id="KAK2071065.1"/>
    </source>
</evidence>
<keyword evidence="2" id="KW-0813">Transport</keyword>
<dbReference type="GO" id="GO:0051028">
    <property type="term" value="P:mRNA transport"/>
    <property type="evidence" value="ECO:0007669"/>
    <property type="project" value="UniProtKB-KW"/>
</dbReference>
<dbReference type="InterPro" id="IPR024882">
    <property type="entry name" value="NUP58/p45/49"/>
</dbReference>